<dbReference type="PANTHER" id="PTHR33542">
    <property type="entry name" value="SIROHYDROCHLORIN FERROCHELATASE, CHLOROPLASTIC"/>
    <property type="match status" value="1"/>
</dbReference>
<evidence type="ECO:0000256" key="1">
    <source>
        <dbReference type="ARBA" id="ARBA00022723"/>
    </source>
</evidence>
<evidence type="ECO:0000313" key="4">
    <source>
        <dbReference type="Proteomes" id="UP001212821"/>
    </source>
</evidence>
<protein>
    <submittedName>
        <fullName evidence="3">Sirohydrochlorin chelatase</fullName>
    </submittedName>
</protein>
<evidence type="ECO:0000256" key="2">
    <source>
        <dbReference type="ARBA" id="ARBA00023239"/>
    </source>
</evidence>
<dbReference type="Gene3D" id="3.40.50.1400">
    <property type="match status" value="2"/>
</dbReference>
<dbReference type="InterPro" id="IPR050963">
    <property type="entry name" value="Sirohydro_Cobaltochel/CbiX"/>
</dbReference>
<dbReference type="Proteomes" id="UP001212821">
    <property type="component" value="Chromosome"/>
</dbReference>
<reference evidence="4" key="1">
    <citation type="submission" date="2022-12" db="EMBL/GenBank/DDBJ databases">
        <authorList>
            <person name="Mo P."/>
        </authorList>
    </citation>
    <scope>NUCLEOTIDE SEQUENCE [LARGE SCALE GENOMIC DNA]</scope>
    <source>
        <strain evidence="4">HUAS 3-15</strain>
    </source>
</reference>
<evidence type="ECO:0000313" key="3">
    <source>
        <dbReference type="EMBL" id="WBP90056.1"/>
    </source>
</evidence>
<proteinExistence type="predicted"/>
<sequence length="234" mass="23854">MAPVLLAVAHGSRDPAASASIRRLLRVVRSLRPELTVRCCFLDVAQPSLAQALAELSGRQPILVPLLLGTGYHIRVDLPAALAAAGLPPARLAPALGPHPLLAEALADRLTETGAPADAPVVLAGAGSSDPTALADTARMAGLLATRLGRPVTPAHLSAATPTPHQAVAALQAAGHPAVALATYLLSPGFFARRAATTPAHWTSAPLAAHPAVARLVLHRYDQARAATELTAAA</sequence>
<dbReference type="InterPro" id="IPR002762">
    <property type="entry name" value="CbiX-like"/>
</dbReference>
<dbReference type="RefSeq" id="WP_270148611.1">
    <property type="nucleotide sequence ID" value="NZ_CP115450.1"/>
</dbReference>
<dbReference type="PANTHER" id="PTHR33542:SF5">
    <property type="entry name" value="FERROCHELATASE CHE1"/>
    <property type="match status" value="1"/>
</dbReference>
<dbReference type="Pfam" id="PF01903">
    <property type="entry name" value="CbiX"/>
    <property type="match status" value="2"/>
</dbReference>
<keyword evidence="4" id="KW-1185">Reference proteome</keyword>
<dbReference type="CDD" id="cd03416">
    <property type="entry name" value="CbiX_SirB_N"/>
    <property type="match status" value="1"/>
</dbReference>
<name>A0ABY7QC00_9ACTN</name>
<dbReference type="SUPFAM" id="SSF53800">
    <property type="entry name" value="Chelatase"/>
    <property type="match status" value="1"/>
</dbReference>
<organism evidence="3 4">
    <name type="scientific">Kitasatospora cathayae</name>
    <dbReference type="NCBI Taxonomy" id="3004092"/>
    <lineage>
        <taxon>Bacteria</taxon>
        <taxon>Bacillati</taxon>
        <taxon>Actinomycetota</taxon>
        <taxon>Actinomycetes</taxon>
        <taxon>Kitasatosporales</taxon>
        <taxon>Streptomycetaceae</taxon>
        <taxon>Kitasatospora</taxon>
    </lineage>
</organism>
<keyword evidence="2" id="KW-0456">Lyase</keyword>
<keyword evidence="1" id="KW-0479">Metal-binding</keyword>
<gene>
    <name evidence="3" type="ORF">O1G21_32200</name>
</gene>
<dbReference type="EMBL" id="CP115450">
    <property type="protein sequence ID" value="WBP90056.1"/>
    <property type="molecule type" value="Genomic_DNA"/>
</dbReference>
<accession>A0ABY7QC00</accession>